<dbReference type="InterPro" id="IPR041657">
    <property type="entry name" value="HTH_17"/>
</dbReference>
<dbReference type="SUPFAM" id="SSF46955">
    <property type="entry name" value="Putative DNA-binding domain"/>
    <property type="match status" value="1"/>
</dbReference>
<name>A0A1H4HHR5_9SPHI</name>
<protein>
    <submittedName>
        <fullName evidence="2">Helix-turn-helix domain-containing protein</fullName>
    </submittedName>
</protein>
<dbReference type="PANTHER" id="PTHR34585">
    <property type="match status" value="1"/>
</dbReference>
<dbReference type="Pfam" id="PF12728">
    <property type="entry name" value="HTH_17"/>
    <property type="match status" value="1"/>
</dbReference>
<organism evidence="2 3">
    <name type="scientific">Pedobacter hartonius</name>
    <dbReference type="NCBI Taxonomy" id="425514"/>
    <lineage>
        <taxon>Bacteria</taxon>
        <taxon>Pseudomonadati</taxon>
        <taxon>Bacteroidota</taxon>
        <taxon>Sphingobacteriia</taxon>
        <taxon>Sphingobacteriales</taxon>
        <taxon>Sphingobacteriaceae</taxon>
        <taxon>Pedobacter</taxon>
    </lineage>
</organism>
<evidence type="ECO:0000313" key="3">
    <source>
        <dbReference type="Proteomes" id="UP000198850"/>
    </source>
</evidence>
<reference evidence="2 3" key="1">
    <citation type="submission" date="2016-10" db="EMBL/GenBank/DDBJ databases">
        <authorList>
            <person name="de Groot N.N."/>
        </authorList>
    </citation>
    <scope>NUCLEOTIDE SEQUENCE [LARGE SCALE GENOMIC DNA]</scope>
    <source>
        <strain evidence="2 3">DSM 19033</strain>
    </source>
</reference>
<dbReference type="InterPro" id="IPR009061">
    <property type="entry name" value="DNA-bd_dom_put_sf"/>
</dbReference>
<sequence length="111" mass="12689">MVRYTAIQLYLFVSPEYDIMNIDFITPEDLKLFKSELIAELKEVLQPQQPFAKTWLKSAEVRKILSISPGTLQNLRINGTLNYRKVGGTMYYKSDDINRMLGENPTEGGAV</sequence>
<evidence type="ECO:0000259" key="1">
    <source>
        <dbReference type="Pfam" id="PF12728"/>
    </source>
</evidence>
<proteinExistence type="predicted"/>
<dbReference type="EMBL" id="FNRA01000019">
    <property type="protein sequence ID" value="SEB21399.1"/>
    <property type="molecule type" value="Genomic_DNA"/>
</dbReference>
<dbReference type="Proteomes" id="UP000198850">
    <property type="component" value="Unassembled WGS sequence"/>
</dbReference>
<evidence type="ECO:0000313" key="2">
    <source>
        <dbReference type="EMBL" id="SEB21399.1"/>
    </source>
</evidence>
<dbReference type="AlphaFoldDB" id="A0A1H4HHR5"/>
<keyword evidence="3" id="KW-1185">Reference proteome</keyword>
<dbReference type="PANTHER" id="PTHR34585:SF22">
    <property type="entry name" value="HELIX-TURN-HELIX DOMAIN-CONTAINING PROTEIN"/>
    <property type="match status" value="1"/>
</dbReference>
<accession>A0A1H4HHR5</accession>
<feature type="domain" description="Helix-turn-helix" evidence="1">
    <location>
        <begin position="55"/>
        <end position="103"/>
    </location>
</feature>
<dbReference type="STRING" id="425514.SAMN05443550_11934"/>
<gene>
    <name evidence="2" type="ORF">SAMN05443550_11934</name>
</gene>